<dbReference type="PANTHER" id="PTHR47019:SF1">
    <property type="entry name" value="LIPID II FLIPPASE MURJ"/>
    <property type="match status" value="1"/>
</dbReference>
<evidence type="ECO:0000256" key="5">
    <source>
        <dbReference type="ARBA" id="ARBA00022984"/>
    </source>
</evidence>
<feature type="transmembrane region" description="Helical" evidence="9">
    <location>
        <begin position="60"/>
        <end position="84"/>
    </location>
</feature>
<keyword evidence="2 8" id="KW-1003">Cell membrane</keyword>
<feature type="transmembrane region" description="Helical" evidence="9">
    <location>
        <begin position="421"/>
        <end position="445"/>
    </location>
</feature>
<dbReference type="PROSITE" id="PS51257">
    <property type="entry name" value="PROKAR_LIPOPROTEIN"/>
    <property type="match status" value="1"/>
</dbReference>
<comment type="subcellular location">
    <subcellularLocation>
        <location evidence="1">Cell membrane</location>
        <topology evidence="1">Multi-pass membrane protein</topology>
    </subcellularLocation>
</comment>
<feature type="transmembrane region" description="Helical" evidence="9">
    <location>
        <begin position="365"/>
        <end position="384"/>
    </location>
</feature>
<feature type="transmembrane region" description="Helical" evidence="9">
    <location>
        <begin position="489"/>
        <end position="509"/>
    </location>
</feature>
<feature type="transmembrane region" description="Helical" evidence="9">
    <location>
        <begin position="324"/>
        <end position="345"/>
    </location>
</feature>
<feature type="transmembrane region" description="Helical" evidence="9">
    <location>
        <begin position="396"/>
        <end position="415"/>
    </location>
</feature>
<comment type="similarity">
    <text evidence="8">Belongs to the MurJ/MviN family.</text>
</comment>
<evidence type="ECO:0000256" key="7">
    <source>
        <dbReference type="ARBA" id="ARBA00023136"/>
    </source>
</evidence>
<dbReference type="NCBIfam" id="TIGR01695">
    <property type="entry name" value="murJ_mviN"/>
    <property type="match status" value="1"/>
</dbReference>
<dbReference type="PIRSF" id="PIRSF002869">
    <property type="entry name" value="MviN"/>
    <property type="match status" value="1"/>
</dbReference>
<comment type="caution">
    <text evidence="10">The sequence shown here is derived from an EMBL/GenBank/DDBJ whole genome shotgun (WGS) entry which is preliminary data.</text>
</comment>
<feature type="transmembrane region" description="Helical" evidence="9">
    <location>
        <begin position="105"/>
        <end position="125"/>
    </location>
</feature>
<keyword evidence="4 8" id="KW-0133">Cell shape</keyword>
<organism evidence="10 11">
    <name type="scientific">Candidatus Collierbacteria bacterium RIFOXYD1_FULL_40_9</name>
    <dbReference type="NCBI Taxonomy" id="1817731"/>
    <lineage>
        <taxon>Bacteria</taxon>
        <taxon>Candidatus Collieribacteriota</taxon>
    </lineage>
</organism>
<sequence length="549" mass="60246">MVQKIISKSQELLTKKNTGILSAAAIIGCSFLASALLGLLRNRFLASRFFGGQEALLDVYFAAFVIPDTVFQLLVVGALSASFIPFFQESLQKSKEDANNLTQSTLSFISLGLALFSVIIFIFAYPLSNLITHFPADKLVVMSNLIRIMSVSQMIFAFSSVFTGVLQAEQKFLLPAVAPILYNLGTILGVFFFSSRFGIYSAAIGVVFGALLHCLIQVPAVLRSGIKPKIIFTNFHPNLINMLKLMPGRTLSLSLDQIQRWVSVNLTSLLLPGSLSMYTFARQLYILPVTLFGVSLSQATFPSLSKDALLPDKTVFKDTLTKSILQIFFFSLPAAVLILVLRIPLVRIAFGAKSFPWEATLNTGLALALLSFSIPALAVIHTLTRALHALKDTKTPLLSGFISVCFYTFFAYLFVKRFDMGIVGVSLALSLSNLLDFLITYFLLSYKIGRLGISFKLLKMLGVTFLTGLSLWIPMRLLDAFVFDTTRTIPLIALTLVVSAVGFGVYLLICALTKVEELSEVVKIAHKLGNWRKILASSDEVIDGSTNNT</sequence>
<evidence type="ECO:0000313" key="11">
    <source>
        <dbReference type="Proteomes" id="UP000179237"/>
    </source>
</evidence>
<dbReference type="GO" id="GO:0009252">
    <property type="term" value="P:peptidoglycan biosynthetic process"/>
    <property type="evidence" value="ECO:0007669"/>
    <property type="project" value="UniProtKB-UniRule"/>
</dbReference>
<keyword evidence="6 9" id="KW-1133">Transmembrane helix</keyword>
<dbReference type="Proteomes" id="UP000179237">
    <property type="component" value="Unassembled WGS sequence"/>
</dbReference>
<feature type="transmembrane region" description="Helical" evidence="9">
    <location>
        <begin position="145"/>
        <end position="165"/>
    </location>
</feature>
<feature type="transmembrane region" description="Helical" evidence="9">
    <location>
        <begin position="457"/>
        <end position="477"/>
    </location>
</feature>
<accession>A0A1F5FTC9</accession>
<evidence type="ECO:0000256" key="2">
    <source>
        <dbReference type="ARBA" id="ARBA00022475"/>
    </source>
</evidence>
<feature type="transmembrane region" description="Helical" evidence="9">
    <location>
        <begin position="172"/>
        <end position="193"/>
    </location>
</feature>
<dbReference type="InterPro" id="IPR051050">
    <property type="entry name" value="Lipid_II_flippase_MurJ/MviN"/>
</dbReference>
<comment type="function">
    <text evidence="8">Involved in peptidoglycan biosynthesis. Transports lipid-linked peptidoglycan precursors from the inner to the outer leaflet of the cytoplasmic membrane.</text>
</comment>
<protein>
    <recommendedName>
        <fullName evidence="8">Lipid II flippase</fullName>
    </recommendedName>
</protein>
<keyword evidence="3 9" id="KW-0812">Transmembrane</keyword>
<dbReference type="EMBL" id="MFAQ01000037">
    <property type="protein sequence ID" value="OGD82868.1"/>
    <property type="molecule type" value="Genomic_DNA"/>
</dbReference>
<dbReference type="CDD" id="cd13123">
    <property type="entry name" value="MATE_MurJ_like"/>
    <property type="match status" value="1"/>
</dbReference>
<feature type="transmembrane region" description="Helical" evidence="9">
    <location>
        <begin position="199"/>
        <end position="222"/>
    </location>
</feature>
<gene>
    <name evidence="10" type="ORF">A2572_02105</name>
</gene>
<evidence type="ECO:0000256" key="3">
    <source>
        <dbReference type="ARBA" id="ARBA00022692"/>
    </source>
</evidence>
<keyword evidence="5 8" id="KW-0573">Peptidoglycan synthesis</keyword>
<proteinExistence type="inferred from homology"/>
<dbReference type="PANTHER" id="PTHR47019">
    <property type="entry name" value="LIPID II FLIPPASE MURJ"/>
    <property type="match status" value="1"/>
</dbReference>
<dbReference type="InterPro" id="IPR004268">
    <property type="entry name" value="MurJ"/>
</dbReference>
<dbReference type="Pfam" id="PF03023">
    <property type="entry name" value="MurJ"/>
    <property type="match status" value="1"/>
</dbReference>
<feature type="transmembrane region" description="Helical" evidence="9">
    <location>
        <begin position="20"/>
        <end position="40"/>
    </location>
</feature>
<dbReference type="GO" id="GO:0015648">
    <property type="term" value="F:lipid-linked peptidoglycan transporter activity"/>
    <property type="evidence" value="ECO:0007669"/>
    <property type="project" value="UniProtKB-UniRule"/>
</dbReference>
<dbReference type="GO" id="GO:0005886">
    <property type="term" value="C:plasma membrane"/>
    <property type="evidence" value="ECO:0007669"/>
    <property type="project" value="UniProtKB-SubCell"/>
</dbReference>
<dbReference type="GO" id="GO:0071555">
    <property type="term" value="P:cell wall organization"/>
    <property type="evidence" value="ECO:0007669"/>
    <property type="project" value="UniProtKB-UniRule"/>
</dbReference>
<dbReference type="GO" id="GO:0008360">
    <property type="term" value="P:regulation of cell shape"/>
    <property type="evidence" value="ECO:0007669"/>
    <property type="project" value="UniProtKB-UniRule"/>
</dbReference>
<evidence type="ECO:0000256" key="1">
    <source>
        <dbReference type="ARBA" id="ARBA00004651"/>
    </source>
</evidence>
<dbReference type="PRINTS" id="PR01806">
    <property type="entry name" value="VIRFACTRMVIN"/>
</dbReference>
<evidence type="ECO:0000256" key="6">
    <source>
        <dbReference type="ARBA" id="ARBA00022989"/>
    </source>
</evidence>
<keyword evidence="8" id="KW-0961">Cell wall biogenesis/degradation</keyword>
<dbReference type="AlphaFoldDB" id="A0A1F5FTC9"/>
<keyword evidence="8" id="KW-0813">Transport</keyword>
<dbReference type="GO" id="GO:0034204">
    <property type="term" value="P:lipid translocation"/>
    <property type="evidence" value="ECO:0007669"/>
    <property type="project" value="TreeGrafter"/>
</dbReference>
<reference evidence="10 11" key="1">
    <citation type="journal article" date="2016" name="Nat. Commun.">
        <title>Thousands of microbial genomes shed light on interconnected biogeochemical processes in an aquifer system.</title>
        <authorList>
            <person name="Anantharaman K."/>
            <person name="Brown C.T."/>
            <person name="Hug L.A."/>
            <person name="Sharon I."/>
            <person name="Castelle C.J."/>
            <person name="Probst A.J."/>
            <person name="Thomas B.C."/>
            <person name="Singh A."/>
            <person name="Wilkins M.J."/>
            <person name="Karaoz U."/>
            <person name="Brodie E.L."/>
            <person name="Williams K.H."/>
            <person name="Hubbard S.S."/>
            <person name="Banfield J.F."/>
        </authorList>
    </citation>
    <scope>NUCLEOTIDE SEQUENCE [LARGE SCALE GENOMIC DNA]</scope>
</reference>
<name>A0A1F5FTC9_9BACT</name>
<keyword evidence="7 8" id="KW-0472">Membrane</keyword>
<evidence type="ECO:0000256" key="9">
    <source>
        <dbReference type="SAM" id="Phobius"/>
    </source>
</evidence>
<evidence type="ECO:0000313" key="10">
    <source>
        <dbReference type="EMBL" id="OGD82868.1"/>
    </source>
</evidence>
<evidence type="ECO:0000256" key="4">
    <source>
        <dbReference type="ARBA" id="ARBA00022960"/>
    </source>
</evidence>
<evidence type="ECO:0000256" key="8">
    <source>
        <dbReference type="PIRNR" id="PIRNR002869"/>
    </source>
</evidence>